<reference evidence="8" key="1">
    <citation type="journal article" date="2014" name="Front. Microbiol.">
        <title>High frequency of phylogenetically diverse reductive dehalogenase-homologous genes in deep subseafloor sedimentary metagenomes.</title>
        <authorList>
            <person name="Kawai M."/>
            <person name="Futagami T."/>
            <person name="Toyoda A."/>
            <person name="Takaki Y."/>
            <person name="Nishi S."/>
            <person name="Hori S."/>
            <person name="Arai W."/>
            <person name="Tsubouchi T."/>
            <person name="Morono Y."/>
            <person name="Uchiyama I."/>
            <person name="Ito T."/>
            <person name="Fujiyama A."/>
            <person name="Inagaki F."/>
            <person name="Takami H."/>
        </authorList>
    </citation>
    <scope>NUCLEOTIDE SEQUENCE</scope>
    <source>
        <strain evidence="8">Expedition CK06-06</strain>
    </source>
</reference>
<feature type="domain" description="Class II Histidinyl-tRNA synthetase (HisRS)-like catalytic core" evidence="7">
    <location>
        <begin position="5"/>
        <end position="58"/>
    </location>
</feature>
<organism evidence="8">
    <name type="scientific">marine sediment metagenome</name>
    <dbReference type="NCBI Taxonomy" id="412755"/>
    <lineage>
        <taxon>unclassified sequences</taxon>
        <taxon>metagenomes</taxon>
        <taxon>ecological metagenomes</taxon>
    </lineage>
</organism>
<dbReference type="PANTHER" id="PTHR43707">
    <property type="entry name" value="HISTIDYL-TRNA SYNTHETASE"/>
    <property type="match status" value="1"/>
</dbReference>
<evidence type="ECO:0000259" key="6">
    <source>
        <dbReference type="Pfam" id="PF03129"/>
    </source>
</evidence>
<dbReference type="PANTHER" id="PTHR43707:SF1">
    <property type="entry name" value="HISTIDINE--TRNA LIGASE, MITOCHONDRIAL-RELATED"/>
    <property type="match status" value="1"/>
</dbReference>
<evidence type="ECO:0000256" key="3">
    <source>
        <dbReference type="ARBA" id="ARBA00022741"/>
    </source>
</evidence>
<comment type="caution">
    <text evidence="8">The sequence shown here is derived from an EMBL/GenBank/DDBJ whole genome shotgun (WGS) entry which is preliminary data.</text>
</comment>
<protein>
    <recommendedName>
        <fullName evidence="2">histidine--tRNA ligase</fullName>
        <ecNumber evidence="2">6.1.1.21</ecNumber>
    </recommendedName>
    <alternativeName>
        <fullName evidence="4">Histidyl-tRNA synthetase</fullName>
    </alternativeName>
</protein>
<evidence type="ECO:0000256" key="1">
    <source>
        <dbReference type="ARBA" id="ARBA00008226"/>
    </source>
</evidence>
<dbReference type="SUPFAM" id="SSF55681">
    <property type="entry name" value="Class II aaRS and biotin synthetases"/>
    <property type="match status" value="1"/>
</dbReference>
<dbReference type="Gene3D" id="3.40.50.800">
    <property type="entry name" value="Anticodon-binding domain"/>
    <property type="match status" value="1"/>
</dbReference>
<dbReference type="EMBL" id="BARV01023760">
    <property type="protein sequence ID" value="GAI40450.1"/>
    <property type="molecule type" value="Genomic_DNA"/>
</dbReference>
<dbReference type="InterPro" id="IPR045864">
    <property type="entry name" value="aa-tRNA-synth_II/BPL/LPL"/>
</dbReference>
<dbReference type="AlphaFoldDB" id="X1PN43"/>
<dbReference type="GO" id="GO:0000166">
    <property type="term" value="F:nucleotide binding"/>
    <property type="evidence" value="ECO:0007669"/>
    <property type="project" value="UniProtKB-KW"/>
</dbReference>
<dbReference type="Pfam" id="PF13393">
    <property type="entry name" value="tRNA-synt_His"/>
    <property type="match status" value="1"/>
</dbReference>
<evidence type="ECO:0000256" key="4">
    <source>
        <dbReference type="ARBA" id="ARBA00030619"/>
    </source>
</evidence>
<dbReference type="InterPro" id="IPR004154">
    <property type="entry name" value="Anticodon-bd"/>
</dbReference>
<feature type="non-terminal residue" evidence="8">
    <location>
        <position position="1"/>
    </location>
</feature>
<comment type="similarity">
    <text evidence="1">Belongs to the class-II aminoacyl-tRNA synthetase family.</text>
</comment>
<evidence type="ECO:0000256" key="5">
    <source>
        <dbReference type="ARBA" id="ARBA00047639"/>
    </source>
</evidence>
<feature type="domain" description="Anticodon-binding" evidence="6">
    <location>
        <begin position="93"/>
        <end position="168"/>
    </location>
</feature>
<comment type="catalytic activity">
    <reaction evidence="5">
        <text>tRNA(His) + L-histidine + ATP = L-histidyl-tRNA(His) + AMP + diphosphate + H(+)</text>
        <dbReference type="Rhea" id="RHEA:17313"/>
        <dbReference type="Rhea" id="RHEA-COMP:9665"/>
        <dbReference type="Rhea" id="RHEA-COMP:9689"/>
        <dbReference type="ChEBI" id="CHEBI:15378"/>
        <dbReference type="ChEBI" id="CHEBI:30616"/>
        <dbReference type="ChEBI" id="CHEBI:33019"/>
        <dbReference type="ChEBI" id="CHEBI:57595"/>
        <dbReference type="ChEBI" id="CHEBI:78442"/>
        <dbReference type="ChEBI" id="CHEBI:78527"/>
        <dbReference type="ChEBI" id="CHEBI:456215"/>
        <dbReference type="EC" id="6.1.1.21"/>
    </reaction>
</comment>
<name>X1PN43_9ZZZZ</name>
<dbReference type="InterPro" id="IPR036621">
    <property type="entry name" value="Anticodon-bd_dom_sf"/>
</dbReference>
<dbReference type="InterPro" id="IPR041715">
    <property type="entry name" value="HisRS-like_core"/>
</dbReference>
<dbReference type="GO" id="GO:0005737">
    <property type="term" value="C:cytoplasm"/>
    <property type="evidence" value="ECO:0007669"/>
    <property type="project" value="InterPro"/>
</dbReference>
<evidence type="ECO:0000313" key="8">
    <source>
        <dbReference type="EMBL" id="GAI40450.1"/>
    </source>
</evidence>
<dbReference type="GO" id="GO:0006427">
    <property type="term" value="P:histidyl-tRNA aminoacylation"/>
    <property type="evidence" value="ECO:0007669"/>
    <property type="project" value="TreeGrafter"/>
</dbReference>
<accession>X1PN43</accession>
<evidence type="ECO:0000256" key="2">
    <source>
        <dbReference type="ARBA" id="ARBA00012815"/>
    </source>
</evidence>
<evidence type="ECO:0000259" key="7">
    <source>
        <dbReference type="Pfam" id="PF13393"/>
    </source>
</evidence>
<proteinExistence type="inferred from homology"/>
<dbReference type="Gene3D" id="3.30.930.10">
    <property type="entry name" value="Bira Bifunctional Protein, Domain 2"/>
    <property type="match status" value="1"/>
</dbReference>
<dbReference type="GO" id="GO:0004821">
    <property type="term" value="F:histidine-tRNA ligase activity"/>
    <property type="evidence" value="ECO:0007669"/>
    <property type="project" value="UniProtKB-EC"/>
</dbReference>
<dbReference type="EC" id="6.1.1.21" evidence="2"/>
<sequence>GDFCVYDPSIVRGLAYYTGTVFEVHDITGDLRAICGGGRYDNLLKQFGGPDISATGMGMGDCVLEILLREKGLLDKKIPAKTLDYFIVYMAQFGKQAWDAIEKLRSMGYSVNFSYKPSGLSKQMKEASAQNAKNCIIIGYDEIQKNEITIKNMQTGKQQTLPIDKFMGGFIKVE</sequence>
<gene>
    <name evidence="8" type="ORF">S06H3_38918</name>
</gene>
<dbReference type="SUPFAM" id="SSF52954">
    <property type="entry name" value="Class II aaRS ABD-related"/>
    <property type="match status" value="1"/>
</dbReference>
<keyword evidence="3" id="KW-0547">Nucleotide-binding</keyword>
<dbReference type="Pfam" id="PF03129">
    <property type="entry name" value="HGTP_anticodon"/>
    <property type="match status" value="1"/>
</dbReference>
<dbReference type="InterPro" id="IPR004516">
    <property type="entry name" value="HisRS/HisZ"/>
</dbReference>